<name>A0AAD5SA07_9FUNG</name>
<dbReference type="Pfam" id="PF01841">
    <property type="entry name" value="Transglut_core"/>
    <property type="match status" value="1"/>
</dbReference>
<reference evidence="3" key="1">
    <citation type="submission" date="2020-05" db="EMBL/GenBank/DDBJ databases">
        <title>Phylogenomic resolution of chytrid fungi.</title>
        <authorList>
            <person name="Stajich J.E."/>
            <person name="Amses K."/>
            <person name="Simmons R."/>
            <person name="Seto K."/>
            <person name="Myers J."/>
            <person name="Bonds A."/>
            <person name="Quandt C.A."/>
            <person name="Barry K."/>
            <person name="Liu P."/>
            <person name="Grigoriev I."/>
            <person name="Longcore J.E."/>
            <person name="James T.Y."/>
        </authorList>
    </citation>
    <scope>NUCLEOTIDE SEQUENCE</scope>
    <source>
        <strain evidence="3">JEL0318</strain>
    </source>
</reference>
<dbReference type="AlphaFoldDB" id="A0AAD5SA07"/>
<dbReference type="SUPFAM" id="SSF54001">
    <property type="entry name" value="Cysteine proteinases"/>
    <property type="match status" value="1"/>
</dbReference>
<evidence type="ECO:0000313" key="3">
    <source>
        <dbReference type="EMBL" id="KAJ3050369.1"/>
    </source>
</evidence>
<dbReference type="SMART" id="SM00460">
    <property type="entry name" value="TGc"/>
    <property type="match status" value="1"/>
</dbReference>
<feature type="compositionally biased region" description="Low complexity" evidence="1">
    <location>
        <begin position="81"/>
        <end position="98"/>
    </location>
</feature>
<dbReference type="Proteomes" id="UP001212841">
    <property type="component" value="Unassembled WGS sequence"/>
</dbReference>
<sequence>MSFLKKVLKEVKEAPSKVPSSLRVPSVKLPRLSTEGPRPAPTLVQKPLPTIPKPAEQPTSSSASTTNAPAVKAGQNPPPGSSIRTTTRTDSDGTVTRTIVETRPDGTIITTVEVKKTAADGSTSTSTKTTTAYSGAGKVQIPSTIQGIPAPNLAELDIPKISPERIAFLKGYENPLDDNDVPDFKDDALSKLGRAIEARNPAYKGASLNFKGGTFRDKQIELLAEGLNVFASPESDFTAIDAMARAAPPTAAKTSKSLCTYLTSSCQTDLQKVRAFYVWIAANIKYNAVGYFSGNYGPQDPVSVLNSRVCVCAGYSGLFAELCVLAGIEVKVVPGYGRGYGSKPANMAVDHNHDGKPTGHAWNAVLIQGEWRFIDATWGSGIINNSQVYEPLFNPHYFLTRPTHFIFTHFPRDECDQFLSPHLSEKDFTSLPYARQRFFLGEGTILLQPRGRHPASVEVTKNIEWIDCVVAVPEEIVSVQGKFSVGAVGQRGGMRETLGVLVFPKWDVKLGRKVVKVRTLCPDGKEGEFDVYGFTNEELEEQAKQVKAKGFYTFTSHSLLTKIQVKNASKPSPSHPFRKLVVPHRTDTFAVLSPLFNDIPCHSRTKFQILETAMARKPDENRHCDAKIEMCVYGPDKKVVNMVRNEEGVHEAEVEVNLPGTWCVGRIQRKPTGGGFSVEFVAEYQCV</sequence>
<accession>A0AAD5SA07</accession>
<dbReference type="InterPro" id="IPR038765">
    <property type="entry name" value="Papain-like_cys_pep_sf"/>
</dbReference>
<protein>
    <recommendedName>
        <fullName evidence="2">Transglutaminase-like domain-containing protein</fullName>
    </recommendedName>
</protein>
<feature type="compositionally biased region" description="Low complexity" evidence="1">
    <location>
        <begin position="58"/>
        <end position="70"/>
    </location>
</feature>
<dbReference type="InterPro" id="IPR052557">
    <property type="entry name" value="CAP/Cytokinesis_protein"/>
</dbReference>
<feature type="domain" description="Transglutaminase-like" evidence="2">
    <location>
        <begin position="304"/>
        <end position="378"/>
    </location>
</feature>
<dbReference type="InterPro" id="IPR002931">
    <property type="entry name" value="Transglutaminase-like"/>
</dbReference>
<comment type="caution">
    <text evidence="3">The sequence shown here is derived from an EMBL/GenBank/DDBJ whole genome shotgun (WGS) entry which is preliminary data.</text>
</comment>
<dbReference type="PANTHER" id="PTHR46333">
    <property type="entry name" value="CYTOKINESIS PROTEIN 3"/>
    <property type="match status" value="1"/>
</dbReference>
<dbReference type="GO" id="GO:0005737">
    <property type="term" value="C:cytoplasm"/>
    <property type="evidence" value="ECO:0007669"/>
    <property type="project" value="TreeGrafter"/>
</dbReference>
<gene>
    <name evidence="3" type="ORF">HK097_008675</name>
</gene>
<keyword evidence="4" id="KW-1185">Reference proteome</keyword>
<dbReference type="Gene3D" id="3.10.620.30">
    <property type="match status" value="1"/>
</dbReference>
<evidence type="ECO:0000313" key="4">
    <source>
        <dbReference type="Proteomes" id="UP001212841"/>
    </source>
</evidence>
<evidence type="ECO:0000259" key="2">
    <source>
        <dbReference type="SMART" id="SM00460"/>
    </source>
</evidence>
<dbReference type="PANTHER" id="PTHR46333:SF2">
    <property type="entry name" value="CYTOKINESIS PROTEIN 3"/>
    <property type="match status" value="1"/>
</dbReference>
<dbReference type="EMBL" id="JADGJD010000522">
    <property type="protein sequence ID" value="KAJ3050369.1"/>
    <property type="molecule type" value="Genomic_DNA"/>
</dbReference>
<organism evidence="3 4">
    <name type="scientific">Rhizophlyctis rosea</name>
    <dbReference type="NCBI Taxonomy" id="64517"/>
    <lineage>
        <taxon>Eukaryota</taxon>
        <taxon>Fungi</taxon>
        <taxon>Fungi incertae sedis</taxon>
        <taxon>Chytridiomycota</taxon>
        <taxon>Chytridiomycota incertae sedis</taxon>
        <taxon>Chytridiomycetes</taxon>
        <taxon>Rhizophlyctidales</taxon>
        <taxon>Rhizophlyctidaceae</taxon>
        <taxon>Rhizophlyctis</taxon>
    </lineage>
</organism>
<proteinExistence type="predicted"/>
<feature type="region of interest" description="Disordered" evidence="1">
    <location>
        <begin position="11"/>
        <end position="98"/>
    </location>
</feature>
<evidence type="ECO:0000256" key="1">
    <source>
        <dbReference type="SAM" id="MobiDB-lite"/>
    </source>
</evidence>